<feature type="region of interest" description="Disordered" evidence="1">
    <location>
        <begin position="56"/>
        <end position="82"/>
    </location>
</feature>
<feature type="transmembrane region" description="Helical" evidence="2">
    <location>
        <begin position="12"/>
        <end position="30"/>
    </location>
</feature>
<dbReference type="EMBL" id="CATNWA010014671">
    <property type="protein sequence ID" value="CAI9574528.1"/>
    <property type="molecule type" value="Genomic_DNA"/>
</dbReference>
<keyword evidence="2" id="KW-1133">Transmembrane helix</keyword>
<gene>
    <name evidence="3" type="ORF">SPARVUS_LOCUS7994479</name>
</gene>
<evidence type="ECO:0000256" key="2">
    <source>
        <dbReference type="SAM" id="Phobius"/>
    </source>
</evidence>
<name>A0ABN9DQI5_9NEOB</name>
<feature type="non-terminal residue" evidence="3">
    <location>
        <position position="108"/>
    </location>
</feature>
<accession>A0ABN9DQI5</accession>
<evidence type="ECO:0000313" key="4">
    <source>
        <dbReference type="Proteomes" id="UP001162483"/>
    </source>
</evidence>
<keyword evidence="2" id="KW-0472">Membrane</keyword>
<dbReference type="Proteomes" id="UP001162483">
    <property type="component" value="Unassembled WGS sequence"/>
</dbReference>
<reference evidence="3" key="1">
    <citation type="submission" date="2023-05" db="EMBL/GenBank/DDBJ databases">
        <authorList>
            <person name="Stuckert A."/>
        </authorList>
    </citation>
    <scope>NUCLEOTIDE SEQUENCE</scope>
</reference>
<protein>
    <submittedName>
        <fullName evidence="3">Uncharacterized protein</fullName>
    </submittedName>
</protein>
<proteinExistence type="predicted"/>
<sequence length="108" mass="11983">MYVKWFDTVMFYYVILMYLVNVSFCQFSNFPPFHPPYVQTLARDGTQKTDAGIGRRTLQGTLQEGHRGSSAGQGKRRTDPEAALQGIPACSSGLPLVLHPGIPPGRLR</sequence>
<evidence type="ECO:0000256" key="1">
    <source>
        <dbReference type="SAM" id="MobiDB-lite"/>
    </source>
</evidence>
<keyword evidence="4" id="KW-1185">Reference proteome</keyword>
<keyword evidence="2" id="KW-0812">Transmembrane</keyword>
<comment type="caution">
    <text evidence="3">The sequence shown here is derived from an EMBL/GenBank/DDBJ whole genome shotgun (WGS) entry which is preliminary data.</text>
</comment>
<organism evidence="3 4">
    <name type="scientific">Staurois parvus</name>
    <dbReference type="NCBI Taxonomy" id="386267"/>
    <lineage>
        <taxon>Eukaryota</taxon>
        <taxon>Metazoa</taxon>
        <taxon>Chordata</taxon>
        <taxon>Craniata</taxon>
        <taxon>Vertebrata</taxon>
        <taxon>Euteleostomi</taxon>
        <taxon>Amphibia</taxon>
        <taxon>Batrachia</taxon>
        <taxon>Anura</taxon>
        <taxon>Neobatrachia</taxon>
        <taxon>Ranoidea</taxon>
        <taxon>Ranidae</taxon>
        <taxon>Staurois</taxon>
    </lineage>
</organism>
<evidence type="ECO:0000313" key="3">
    <source>
        <dbReference type="EMBL" id="CAI9574528.1"/>
    </source>
</evidence>